<keyword evidence="1" id="KW-0175">Coiled coil</keyword>
<protein>
    <submittedName>
        <fullName evidence="3">Uncharacterized protein</fullName>
    </submittedName>
</protein>
<evidence type="ECO:0000313" key="3">
    <source>
        <dbReference type="EMBL" id="MEB3958664.1"/>
    </source>
</evidence>
<reference evidence="3 4" key="1">
    <citation type="submission" date="2022-10" db="EMBL/GenBank/DDBJ databases">
        <authorList>
            <person name="Xie J."/>
            <person name="Shen N."/>
        </authorList>
    </citation>
    <scope>NUCLEOTIDE SEQUENCE [LARGE SCALE GENOMIC DNA]</scope>
    <source>
        <strain evidence="3 4">DSM 41681</strain>
    </source>
</reference>
<proteinExistence type="predicted"/>
<name>A0ABU6C1Q8_9ACTN</name>
<dbReference type="Proteomes" id="UP001352223">
    <property type="component" value="Unassembled WGS sequence"/>
</dbReference>
<gene>
    <name evidence="3" type="ORF">OKJ48_00065</name>
</gene>
<keyword evidence="4" id="KW-1185">Reference proteome</keyword>
<dbReference type="RefSeq" id="WP_324765650.1">
    <property type="nucleotide sequence ID" value="NZ_BAAATS010000022.1"/>
</dbReference>
<evidence type="ECO:0000313" key="4">
    <source>
        <dbReference type="Proteomes" id="UP001352223"/>
    </source>
</evidence>
<evidence type="ECO:0000256" key="2">
    <source>
        <dbReference type="SAM" id="MobiDB-lite"/>
    </source>
</evidence>
<evidence type="ECO:0000256" key="1">
    <source>
        <dbReference type="SAM" id="Coils"/>
    </source>
</evidence>
<organism evidence="3 4">
    <name type="scientific">Streptomyces kunmingensis</name>
    <dbReference type="NCBI Taxonomy" id="68225"/>
    <lineage>
        <taxon>Bacteria</taxon>
        <taxon>Bacillati</taxon>
        <taxon>Actinomycetota</taxon>
        <taxon>Actinomycetes</taxon>
        <taxon>Kitasatosporales</taxon>
        <taxon>Streptomycetaceae</taxon>
        <taxon>Streptomyces</taxon>
    </lineage>
</organism>
<accession>A0ABU6C1Q8</accession>
<comment type="caution">
    <text evidence="3">The sequence shown here is derived from an EMBL/GenBank/DDBJ whole genome shotgun (WGS) entry which is preliminary data.</text>
</comment>
<feature type="region of interest" description="Disordered" evidence="2">
    <location>
        <begin position="1"/>
        <end position="29"/>
    </location>
</feature>
<dbReference type="EMBL" id="JAOZYB010000001">
    <property type="protein sequence ID" value="MEB3958664.1"/>
    <property type="molecule type" value="Genomic_DNA"/>
</dbReference>
<feature type="coiled-coil region" evidence="1">
    <location>
        <begin position="44"/>
        <end position="78"/>
    </location>
</feature>
<sequence length="244" mass="27402">MEPDRTDTEPYAATAPVTPRIRQADAREAAADRRDLLAGRREHLADAREDAADQRDLLADAREDVADQREHAADAREVADDAREAQMAAWESRLDVRSRALHDTVPSHRQRSYEAIQRSRRLMHASQDRLARSEAALQRADTRDAWEQLAVIRQMTTPGARQQDGTSPRQAAEASVRHLHEQLMTVTAALAAAQDTLADEYDRLALQQPEHATDLRRRSEHARLTALRLRTAPPPDPALTDPDT</sequence>